<evidence type="ECO:0000313" key="4">
    <source>
        <dbReference type="Proteomes" id="UP000199062"/>
    </source>
</evidence>
<feature type="transmembrane region" description="Helical" evidence="2">
    <location>
        <begin position="33"/>
        <end position="55"/>
    </location>
</feature>
<sequence length="125" mass="13371">MVPWKLLKYAALAVGVFVLVSAAVSIVGTVVGIAASILVAIVAMLAVAGLTYALVKGLLWWRGTNSESSRSTVTGSDDADRVDRLTEQYVDGQLSESQLEQRLESELDGSGSDDVDRELERLRSS</sequence>
<dbReference type="AlphaFoldDB" id="A0A1I6K207"/>
<proteinExistence type="predicted"/>
<dbReference type="RefSeq" id="WP_089812782.1">
    <property type="nucleotide sequence ID" value="NZ_FOZK01000001.1"/>
</dbReference>
<name>A0A1I6K207_9EURY</name>
<accession>A0A1I6K207</accession>
<keyword evidence="4" id="KW-1185">Reference proteome</keyword>
<protein>
    <recommendedName>
        <fullName evidence="5">Short C-terminal domain-containing protein</fullName>
    </recommendedName>
</protein>
<dbReference type="STRING" id="767519.SAMN05216559_0061"/>
<dbReference type="Proteomes" id="UP000199062">
    <property type="component" value="Unassembled WGS sequence"/>
</dbReference>
<reference evidence="3 4" key="1">
    <citation type="submission" date="2016-10" db="EMBL/GenBank/DDBJ databases">
        <authorList>
            <person name="de Groot N.N."/>
        </authorList>
    </citation>
    <scope>NUCLEOTIDE SEQUENCE [LARGE SCALE GENOMIC DNA]</scope>
    <source>
        <strain evidence="3 4">CGMCC 1.10457</strain>
    </source>
</reference>
<keyword evidence="2" id="KW-0812">Transmembrane</keyword>
<gene>
    <name evidence="3" type="ORF">SAMN05216559_0061</name>
</gene>
<dbReference type="EMBL" id="FOZK01000001">
    <property type="protein sequence ID" value="SFR85263.1"/>
    <property type="molecule type" value="Genomic_DNA"/>
</dbReference>
<evidence type="ECO:0000313" key="3">
    <source>
        <dbReference type="EMBL" id="SFR85263.1"/>
    </source>
</evidence>
<feature type="transmembrane region" description="Helical" evidence="2">
    <location>
        <begin position="7"/>
        <end position="27"/>
    </location>
</feature>
<evidence type="ECO:0008006" key="5">
    <source>
        <dbReference type="Google" id="ProtNLM"/>
    </source>
</evidence>
<evidence type="ECO:0000256" key="1">
    <source>
        <dbReference type="SAM" id="MobiDB-lite"/>
    </source>
</evidence>
<keyword evidence="2" id="KW-0472">Membrane</keyword>
<keyword evidence="2" id="KW-1133">Transmembrane helix</keyword>
<feature type="region of interest" description="Disordered" evidence="1">
    <location>
        <begin position="95"/>
        <end position="125"/>
    </location>
</feature>
<evidence type="ECO:0000256" key="2">
    <source>
        <dbReference type="SAM" id="Phobius"/>
    </source>
</evidence>
<organism evidence="3 4">
    <name type="scientific">Halomicrobium zhouii</name>
    <dbReference type="NCBI Taxonomy" id="767519"/>
    <lineage>
        <taxon>Archaea</taxon>
        <taxon>Methanobacteriati</taxon>
        <taxon>Methanobacteriota</taxon>
        <taxon>Stenosarchaea group</taxon>
        <taxon>Halobacteria</taxon>
        <taxon>Halobacteriales</taxon>
        <taxon>Haloarculaceae</taxon>
        <taxon>Halomicrobium</taxon>
    </lineage>
</organism>